<evidence type="ECO:0000259" key="8">
    <source>
        <dbReference type="Pfam" id="PF00432"/>
    </source>
</evidence>
<dbReference type="EMBL" id="JAHRHJ020000002">
    <property type="protein sequence ID" value="KAH9324759.1"/>
    <property type="molecule type" value="Genomic_DNA"/>
</dbReference>
<proteinExistence type="inferred from homology"/>
<evidence type="ECO:0000256" key="7">
    <source>
        <dbReference type="ARBA" id="ARBA00022833"/>
    </source>
</evidence>
<dbReference type="GO" id="GO:0005953">
    <property type="term" value="C:CAAX-protein geranylgeranyltransferase complex"/>
    <property type="evidence" value="ECO:0007669"/>
    <property type="project" value="TreeGrafter"/>
</dbReference>
<dbReference type="GO" id="GO:0004662">
    <property type="term" value="F:CAAX-protein geranylgeranyltransferase activity"/>
    <property type="evidence" value="ECO:0007669"/>
    <property type="project" value="TreeGrafter"/>
</dbReference>
<dbReference type="InterPro" id="IPR045089">
    <property type="entry name" value="PGGT1B-like"/>
</dbReference>
<dbReference type="InterPro" id="IPR008930">
    <property type="entry name" value="Terpenoid_cyclase/PrenylTrfase"/>
</dbReference>
<dbReference type="AlphaFoldDB" id="A0AA38GIU5"/>
<evidence type="ECO:0000313" key="9">
    <source>
        <dbReference type="EMBL" id="KAH9324759.1"/>
    </source>
</evidence>
<comment type="cofactor">
    <cofactor evidence="1">
        <name>Zn(2+)</name>
        <dbReference type="ChEBI" id="CHEBI:29105"/>
    </cofactor>
</comment>
<accession>A0AA38GIU5</accession>
<evidence type="ECO:0000313" key="10">
    <source>
        <dbReference type="Proteomes" id="UP000824469"/>
    </source>
</evidence>
<evidence type="ECO:0000256" key="4">
    <source>
        <dbReference type="ARBA" id="ARBA00022679"/>
    </source>
</evidence>
<keyword evidence="5" id="KW-0479">Metal-binding</keyword>
<keyword evidence="7" id="KW-0862">Zinc</keyword>
<keyword evidence="3" id="KW-0637">Prenyltransferase</keyword>
<dbReference type="GO" id="GO:0046872">
    <property type="term" value="F:metal ion binding"/>
    <property type="evidence" value="ECO:0007669"/>
    <property type="project" value="UniProtKB-KW"/>
</dbReference>
<feature type="non-terminal residue" evidence="9">
    <location>
        <position position="1"/>
    </location>
</feature>
<dbReference type="OMA" id="CHKTFLP"/>
<keyword evidence="6" id="KW-0677">Repeat</keyword>
<organism evidence="9 10">
    <name type="scientific">Taxus chinensis</name>
    <name type="common">Chinese yew</name>
    <name type="synonym">Taxus wallichiana var. chinensis</name>
    <dbReference type="NCBI Taxonomy" id="29808"/>
    <lineage>
        <taxon>Eukaryota</taxon>
        <taxon>Viridiplantae</taxon>
        <taxon>Streptophyta</taxon>
        <taxon>Embryophyta</taxon>
        <taxon>Tracheophyta</taxon>
        <taxon>Spermatophyta</taxon>
        <taxon>Pinopsida</taxon>
        <taxon>Pinidae</taxon>
        <taxon>Conifers II</taxon>
        <taxon>Cupressales</taxon>
        <taxon>Taxaceae</taxon>
        <taxon>Taxus</taxon>
    </lineage>
</organism>
<gene>
    <name evidence="9" type="ORF">KI387_004937</name>
</gene>
<evidence type="ECO:0000256" key="5">
    <source>
        <dbReference type="ARBA" id="ARBA00022723"/>
    </source>
</evidence>
<feature type="domain" description="Prenyltransferase alpha-alpha toroid" evidence="8">
    <location>
        <begin position="4"/>
        <end position="282"/>
    </location>
</feature>
<dbReference type="Gene3D" id="1.50.10.20">
    <property type="match status" value="1"/>
</dbReference>
<protein>
    <recommendedName>
        <fullName evidence="8">Prenyltransferase alpha-alpha toroid domain-containing protein</fullName>
    </recommendedName>
</protein>
<comment type="similarity">
    <text evidence="2">Belongs to the protein prenyltransferase subunit beta family.</text>
</comment>
<dbReference type="PANTHER" id="PTHR11774:SF4">
    <property type="entry name" value="GERANYLGERANYL TRANSFERASE TYPE-1 SUBUNIT BETA"/>
    <property type="match status" value="1"/>
</dbReference>
<evidence type="ECO:0000256" key="6">
    <source>
        <dbReference type="ARBA" id="ARBA00022737"/>
    </source>
</evidence>
<dbReference type="InterPro" id="IPR001330">
    <property type="entry name" value="Prenyltrans"/>
</dbReference>
<dbReference type="Proteomes" id="UP000824469">
    <property type="component" value="Unassembled WGS sequence"/>
</dbReference>
<dbReference type="Pfam" id="PF00432">
    <property type="entry name" value="Prenyltrans"/>
    <property type="match status" value="1"/>
</dbReference>
<evidence type="ECO:0000256" key="3">
    <source>
        <dbReference type="ARBA" id="ARBA00022602"/>
    </source>
</evidence>
<name>A0AA38GIU5_TAXCH</name>
<evidence type="ECO:0000256" key="2">
    <source>
        <dbReference type="ARBA" id="ARBA00010497"/>
    </source>
</evidence>
<comment type="caution">
    <text evidence="9">The sequence shown here is derived from an EMBL/GenBank/DDBJ whole genome shotgun (WGS) entry which is preliminary data.</text>
</comment>
<dbReference type="SUPFAM" id="SSF48239">
    <property type="entry name" value="Terpenoid cyclases/Protein prenyltransferases"/>
    <property type="match status" value="1"/>
</dbReference>
<reference evidence="9 10" key="1">
    <citation type="journal article" date="2021" name="Nat. Plants">
        <title>The Taxus genome provides insights into paclitaxel biosynthesis.</title>
        <authorList>
            <person name="Xiong X."/>
            <person name="Gou J."/>
            <person name="Liao Q."/>
            <person name="Li Y."/>
            <person name="Zhou Q."/>
            <person name="Bi G."/>
            <person name="Li C."/>
            <person name="Du R."/>
            <person name="Wang X."/>
            <person name="Sun T."/>
            <person name="Guo L."/>
            <person name="Liang H."/>
            <person name="Lu P."/>
            <person name="Wu Y."/>
            <person name="Zhang Z."/>
            <person name="Ro D.K."/>
            <person name="Shang Y."/>
            <person name="Huang S."/>
            <person name="Yan J."/>
        </authorList>
    </citation>
    <scope>NUCLEOTIDE SEQUENCE [LARGE SCALE GENOMIC DNA]</scope>
    <source>
        <strain evidence="9">Ta-2019</strain>
    </source>
</reference>
<keyword evidence="10" id="KW-1185">Reference proteome</keyword>
<keyword evidence="4" id="KW-0808">Transferase</keyword>
<sequence>VDVKRVINWVYHLQVLPSDKDAGKNGFFYGFQGSSVHISRDTGGVNFKNGGHLASTYCALSILRTMGDDFTGVDQKCILKSMKILQQFDGSFTSIHTGAETDLRFVFCAAAICFMLNDWSGMDVDKTLGYIVNCQSYDGGFGLSPGLESHGGATYCAIATLKLMGYITDDPVSKRPTSSAVDLQSVVEWSLQKQTSNGGFQGRSNKASDACYSFWLGGTLKLLGAHNFFDWGALRSFLFTCQSKYGGFSKWPREFPDLYHAYYGVCGFSLLEEPGLAPLCCELGITEKAAMHSPNTEVLC</sequence>
<dbReference type="PANTHER" id="PTHR11774">
    <property type="entry name" value="GERANYLGERANYL TRANSFERASE TYPE BETA SUBUNIT"/>
    <property type="match status" value="1"/>
</dbReference>
<evidence type="ECO:0000256" key="1">
    <source>
        <dbReference type="ARBA" id="ARBA00001947"/>
    </source>
</evidence>